<gene>
    <name evidence="2" type="primary">LOC105428048</name>
</gene>
<dbReference type="AlphaFoldDB" id="A0A6I9X267"/>
<organism evidence="1 2">
    <name type="scientific">Pogonomyrmex barbatus</name>
    <name type="common">red harvester ant</name>
    <dbReference type="NCBI Taxonomy" id="144034"/>
    <lineage>
        <taxon>Eukaryota</taxon>
        <taxon>Metazoa</taxon>
        <taxon>Ecdysozoa</taxon>
        <taxon>Arthropoda</taxon>
        <taxon>Hexapoda</taxon>
        <taxon>Insecta</taxon>
        <taxon>Pterygota</taxon>
        <taxon>Neoptera</taxon>
        <taxon>Endopterygota</taxon>
        <taxon>Hymenoptera</taxon>
        <taxon>Apocrita</taxon>
        <taxon>Aculeata</taxon>
        <taxon>Formicoidea</taxon>
        <taxon>Formicidae</taxon>
        <taxon>Myrmicinae</taxon>
        <taxon>Pogonomyrmex</taxon>
    </lineage>
</organism>
<protein>
    <submittedName>
        <fullName evidence="2">Uncharacterized protein LOC105428048 isoform X1</fullName>
    </submittedName>
</protein>
<evidence type="ECO:0000313" key="2">
    <source>
        <dbReference type="RefSeq" id="XP_011638406.1"/>
    </source>
</evidence>
<dbReference type="OrthoDB" id="8300680at2759"/>
<keyword evidence="1" id="KW-1185">Reference proteome</keyword>
<evidence type="ECO:0000313" key="1">
    <source>
        <dbReference type="Proteomes" id="UP000504615"/>
    </source>
</evidence>
<dbReference type="KEGG" id="pbar:105428048"/>
<proteinExistence type="predicted"/>
<name>A0A6I9X267_9HYME</name>
<dbReference type="GeneID" id="105428048"/>
<accession>A0A6I9X267</accession>
<dbReference type="Proteomes" id="UP000504615">
    <property type="component" value="Unplaced"/>
</dbReference>
<reference evidence="2" key="1">
    <citation type="submission" date="2025-08" db="UniProtKB">
        <authorList>
            <consortium name="RefSeq"/>
        </authorList>
    </citation>
    <scope>IDENTIFICATION</scope>
</reference>
<sequence>MGYGCAVAMLRGPRALPQNCVFPIHGEQKWQGGSYMARPRSRRDRAPTWHFCVPTRRSVKLLIMSILPVDCRLPTQAACKLARGERAGMTKMVGRRHRRLLSTAYIGYSIELLTVLLTLSRGVTCRFDITTSCMAIMRCFSARLTSQVLQSGLFFREMSRARVRVRSLLSSHVLLIGVNHGAACRRNPLDLRRRDATMTTIASPLIARSSCARSRLAIRARILNGREKKWQRWDSNPRLRRDWCLKPAP</sequence>
<dbReference type="RefSeq" id="XP_011638406.1">
    <property type="nucleotide sequence ID" value="XM_011640104.2"/>
</dbReference>